<dbReference type="AlphaFoldDB" id="E6U247"/>
<evidence type="ECO:0000313" key="2">
    <source>
        <dbReference type="Proteomes" id="UP000001401"/>
    </source>
</evidence>
<dbReference type="Proteomes" id="UP000001401">
    <property type="component" value="Chromosome"/>
</dbReference>
<dbReference type="HOGENOM" id="CLU_3363125_0_0_9"/>
<organism evidence="1 2">
    <name type="scientific">Evansella cellulosilytica (strain ATCC 21833 / DSM 2522 / FERM P-1141 / JCM 9156 / N-4)</name>
    <name type="common">Bacillus cellulosilyticus</name>
    <dbReference type="NCBI Taxonomy" id="649639"/>
    <lineage>
        <taxon>Bacteria</taxon>
        <taxon>Bacillati</taxon>
        <taxon>Bacillota</taxon>
        <taxon>Bacilli</taxon>
        <taxon>Bacillales</taxon>
        <taxon>Bacillaceae</taxon>
        <taxon>Evansella</taxon>
    </lineage>
</organism>
<gene>
    <name evidence="1" type="ordered locus">Bcell_2164</name>
</gene>
<proteinExistence type="predicted"/>
<reference evidence="1 2" key="1">
    <citation type="submission" date="2010-12" db="EMBL/GenBank/DDBJ databases">
        <title>Complete sequence of Bacillus cellulosilyticus DSM 2522.</title>
        <authorList>
            <consortium name="US DOE Joint Genome Institute"/>
            <person name="Lucas S."/>
            <person name="Copeland A."/>
            <person name="Lapidus A."/>
            <person name="Cheng J.-F."/>
            <person name="Bruce D."/>
            <person name="Goodwin L."/>
            <person name="Pitluck S."/>
            <person name="Chertkov O."/>
            <person name="Detter J.C."/>
            <person name="Han C."/>
            <person name="Tapia R."/>
            <person name="Land M."/>
            <person name="Hauser L."/>
            <person name="Jeffries C."/>
            <person name="Kyrpides N."/>
            <person name="Ivanova N."/>
            <person name="Mikhailova N."/>
            <person name="Brumm P."/>
            <person name="Mead D."/>
            <person name="Woyke T."/>
        </authorList>
    </citation>
    <scope>NUCLEOTIDE SEQUENCE [LARGE SCALE GENOMIC DNA]</scope>
    <source>
        <strain evidence="2">ATCC 21833 / DSM 2522 / FERM P-1141 / JCM 9156 / N-4</strain>
    </source>
</reference>
<dbReference type="STRING" id="649639.Bcell_2164"/>
<dbReference type="EMBL" id="CP002394">
    <property type="protein sequence ID" value="ADU30425.1"/>
    <property type="molecule type" value="Genomic_DNA"/>
</dbReference>
<accession>E6U247</accession>
<dbReference type="KEGG" id="bco:Bcell_2164"/>
<evidence type="ECO:0000313" key="1">
    <source>
        <dbReference type="EMBL" id="ADU30425.1"/>
    </source>
</evidence>
<protein>
    <submittedName>
        <fullName evidence="1">Uncharacterized protein</fullName>
    </submittedName>
</protein>
<sequence length="35" mass="4190">MGKYDLLMKQKHLYKGKYISSQHFPLYSRAKTLSQ</sequence>
<keyword evidence="2" id="KW-1185">Reference proteome</keyword>
<name>E6U247_EVAC2</name>